<proteinExistence type="predicted"/>
<dbReference type="GO" id="GO:0000976">
    <property type="term" value="F:transcription cis-regulatory region binding"/>
    <property type="evidence" value="ECO:0007669"/>
    <property type="project" value="TreeGrafter"/>
</dbReference>
<keyword evidence="1" id="KW-0805">Transcription regulation</keyword>
<dbReference type="Gene3D" id="1.10.10.10">
    <property type="entry name" value="Winged helix-like DNA-binding domain superfamily/Winged helix DNA-binding domain"/>
    <property type="match status" value="1"/>
</dbReference>
<dbReference type="OrthoDB" id="9813468at2"/>
<keyword evidence="2" id="KW-0238">DNA-binding</keyword>
<evidence type="ECO:0000256" key="1">
    <source>
        <dbReference type="ARBA" id="ARBA00023015"/>
    </source>
</evidence>
<accession>A0A494XRH5</accession>
<dbReference type="Pfam" id="PF13377">
    <property type="entry name" value="Peripla_BP_3"/>
    <property type="match status" value="1"/>
</dbReference>
<dbReference type="PRINTS" id="PR00035">
    <property type="entry name" value="HTHGNTR"/>
</dbReference>
<name>A0A494XRH5_9BACL</name>
<dbReference type="PANTHER" id="PTHR30146:SF109">
    <property type="entry name" value="HTH-TYPE TRANSCRIPTIONAL REGULATOR GALS"/>
    <property type="match status" value="1"/>
</dbReference>
<dbReference type="CDD" id="cd07377">
    <property type="entry name" value="WHTH_GntR"/>
    <property type="match status" value="1"/>
</dbReference>
<gene>
    <name evidence="5" type="ORF">D7Z26_14235</name>
</gene>
<dbReference type="InterPro" id="IPR046335">
    <property type="entry name" value="LacI/GalR-like_sensor"/>
</dbReference>
<comment type="caution">
    <text evidence="5">The sequence shown here is derived from an EMBL/GenBank/DDBJ whole genome shotgun (WGS) entry which is preliminary data.</text>
</comment>
<dbReference type="GO" id="GO:0003700">
    <property type="term" value="F:DNA-binding transcription factor activity"/>
    <property type="evidence" value="ECO:0007669"/>
    <property type="project" value="InterPro"/>
</dbReference>
<dbReference type="SUPFAM" id="SSF46785">
    <property type="entry name" value="Winged helix' DNA-binding domain"/>
    <property type="match status" value="1"/>
</dbReference>
<evidence type="ECO:0000256" key="2">
    <source>
        <dbReference type="ARBA" id="ARBA00023125"/>
    </source>
</evidence>
<dbReference type="SMART" id="SM00345">
    <property type="entry name" value="HTH_GNTR"/>
    <property type="match status" value="1"/>
</dbReference>
<keyword evidence="6" id="KW-1185">Reference proteome</keyword>
<dbReference type="AlphaFoldDB" id="A0A494XRH5"/>
<evidence type="ECO:0000313" key="6">
    <source>
        <dbReference type="Proteomes" id="UP000282076"/>
    </source>
</evidence>
<dbReference type="Pfam" id="PF00392">
    <property type="entry name" value="GntR"/>
    <property type="match status" value="1"/>
</dbReference>
<dbReference type="SUPFAM" id="SSF53822">
    <property type="entry name" value="Periplasmic binding protein-like I"/>
    <property type="match status" value="1"/>
</dbReference>
<dbReference type="InterPro" id="IPR028082">
    <property type="entry name" value="Peripla_BP_I"/>
</dbReference>
<dbReference type="Proteomes" id="UP000282076">
    <property type="component" value="Unassembled WGS sequence"/>
</dbReference>
<sequence length="390" mass="43766">MNEVRVPLYLQIQEHFKTRILTGDLKGEDQIPSEKELMELYGVSRITVANALGELAKTGWIHRIPGKGSFVRTRELANIEESKSIERAGASADRAMLNKRIGLIIPKLEDFFAIRLLKGINKVLNASGCELVIYLTENSGVREKEAIQQLIRIGAEGLLIFPIDAEQYNEDIIKLKMENFPFVLIDRYLPGIETSYVNSNGGLGAEMAVNYLWELGHRNIAICSDSPSMTVTVQDRINGYIQALKLKESMINPTLILADFTIEESESDEENHPLFQLMKKKMATAYITLNSRLGIRVSELAERMGLRVPDDISILTFDNPYMEMGQEGVLSYVSQSEEKIGAEGAEILLRLLGGRGEPTAQPSYFRKTLNPKLVIRDTTGPQNKGYEVRQ</sequence>
<reference evidence="5 6" key="1">
    <citation type="submission" date="2018-10" db="EMBL/GenBank/DDBJ databases">
        <title>Cohnella sp. M2MS4P-1, whole genome shotgun sequence.</title>
        <authorList>
            <person name="Tuo L."/>
        </authorList>
    </citation>
    <scope>NUCLEOTIDE SEQUENCE [LARGE SCALE GENOMIC DNA]</scope>
    <source>
        <strain evidence="5 6">M2MS4P-1</strain>
    </source>
</reference>
<keyword evidence="3" id="KW-0804">Transcription</keyword>
<organism evidence="5 6">
    <name type="scientific">Cohnella endophytica</name>
    <dbReference type="NCBI Taxonomy" id="2419778"/>
    <lineage>
        <taxon>Bacteria</taxon>
        <taxon>Bacillati</taxon>
        <taxon>Bacillota</taxon>
        <taxon>Bacilli</taxon>
        <taxon>Bacillales</taxon>
        <taxon>Paenibacillaceae</taxon>
        <taxon>Cohnella</taxon>
    </lineage>
</organism>
<dbReference type="PROSITE" id="PS50949">
    <property type="entry name" value="HTH_GNTR"/>
    <property type="match status" value="1"/>
</dbReference>
<protein>
    <submittedName>
        <fullName evidence="5">GntR family transcriptional regulator</fullName>
    </submittedName>
</protein>
<dbReference type="EMBL" id="RBZM01000006">
    <property type="protein sequence ID" value="RKP53218.1"/>
    <property type="molecule type" value="Genomic_DNA"/>
</dbReference>
<evidence type="ECO:0000259" key="4">
    <source>
        <dbReference type="PROSITE" id="PS50949"/>
    </source>
</evidence>
<evidence type="ECO:0000256" key="3">
    <source>
        <dbReference type="ARBA" id="ARBA00023163"/>
    </source>
</evidence>
<dbReference type="CDD" id="cd06267">
    <property type="entry name" value="PBP1_LacI_sugar_binding-like"/>
    <property type="match status" value="1"/>
</dbReference>
<dbReference type="InterPro" id="IPR036388">
    <property type="entry name" value="WH-like_DNA-bd_sf"/>
</dbReference>
<evidence type="ECO:0000313" key="5">
    <source>
        <dbReference type="EMBL" id="RKP53218.1"/>
    </source>
</evidence>
<dbReference type="Gene3D" id="3.40.50.2300">
    <property type="match status" value="2"/>
</dbReference>
<feature type="domain" description="HTH gntR-type" evidence="4">
    <location>
        <begin position="6"/>
        <end position="74"/>
    </location>
</feature>
<dbReference type="InterPro" id="IPR000524">
    <property type="entry name" value="Tscrpt_reg_HTH_GntR"/>
</dbReference>
<dbReference type="InterPro" id="IPR036390">
    <property type="entry name" value="WH_DNA-bd_sf"/>
</dbReference>
<dbReference type="PANTHER" id="PTHR30146">
    <property type="entry name" value="LACI-RELATED TRANSCRIPTIONAL REPRESSOR"/>
    <property type="match status" value="1"/>
</dbReference>